<accession>A0A8S5LG29</accession>
<name>A0A8S5LG29_9CAUD</name>
<protein>
    <submittedName>
        <fullName evidence="1">Uncharacterized protein</fullName>
    </submittedName>
</protein>
<proteinExistence type="predicted"/>
<evidence type="ECO:0000313" key="1">
    <source>
        <dbReference type="EMBL" id="DAD68988.1"/>
    </source>
</evidence>
<reference evidence="1" key="1">
    <citation type="journal article" date="2021" name="Proc. Natl. Acad. Sci. U.S.A.">
        <title>A Catalog of Tens of Thousands of Viruses from Human Metagenomes Reveals Hidden Associations with Chronic Diseases.</title>
        <authorList>
            <person name="Tisza M.J."/>
            <person name="Buck C.B."/>
        </authorList>
    </citation>
    <scope>NUCLEOTIDE SEQUENCE</scope>
    <source>
        <strain evidence="1">CtDo63</strain>
    </source>
</reference>
<organism evidence="1">
    <name type="scientific">Siphoviridae sp. ctDo63</name>
    <dbReference type="NCBI Taxonomy" id="2823571"/>
    <lineage>
        <taxon>Viruses</taxon>
        <taxon>Duplodnaviria</taxon>
        <taxon>Heunggongvirae</taxon>
        <taxon>Uroviricota</taxon>
        <taxon>Caudoviricetes</taxon>
    </lineage>
</organism>
<sequence length="40" mass="4397">MSKYNFDSSVSLILPPPPICLNRPDKPHPFSAACPAAWEV</sequence>
<dbReference type="EMBL" id="BK014713">
    <property type="protein sequence ID" value="DAD68988.1"/>
    <property type="molecule type" value="Genomic_DNA"/>
</dbReference>